<evidence type="ECO:0000313" key="2">
    <source>
        <dbReference type="Proteomes" id="UP000243579"/>
    </source>
</evidence>
<evidence type="ECO:0008006" key="3">
    <source>
        <dbReference type="Google" id="ProtNLM"/>
    </source>
</evidence>
<dbReference type="STRING" id="1202772.A0A1V9ZLA1"/>
<dbReference type="EMBL" id="JNBR01000080">
    <property type="protein sequence ID" value="OQR98746.1"/>
    <property type="molecule type" value="Genomic_DNA"/>
</dbReference>
<accession>A0A1V9ZLA1</accession>
<dbReference type="PANTHER" id="PTHR13109">
    <property type="entry name" value="NEUROCHONDRIN"/>
    <property type="match status" value="1"/>
</dbReference>
<proteinExistence type="predicted"/>
<protein>
    <recommendedName>
        <fullName evidence="3">Neurochondrin</fullName>
    </recommendedName>
</protein>
<dbReference type="PANTHER" id="PTHR13109:SF7">
    <property type="entry name" value="NEUROCHONDRIN"/>
    <property type="match status" value="1"/>
</dbReference>
<organism evidence="1 2">
    <name type="scientific">Achlya hypogyna</name>
    <name type="common">Oomycete</name>
    <name type="synonym">Protoachlya hypogyna</name>
    <dbReference type="NCBI Taxonomy" id="1202772"/>
    <lineage>
        <taxon>Eukaryota</taxon>
        <taxon>Sar</taxon>
        <taxon>Stramenopiles</taxon>
        <taxon>Oomycota</taxon>
        <taxon>Saprolegniomycetes</taxon>
        <taxon>Saprolegniales</taxon>
        <taxon>Achlyaceae</taxon>
        <taxon>Achlya</taxon>
    </lineage>
</organism>
<name>A0A1V9ZLA1_ACHHY</name>
<evidence type="ECO:0000313" key="1">
    <source>
        <dbReference type="EMBL" id="OQR98746.1"/>
    </source>
</evidence>
<dbReference type="Pfam" id="PF05536">
    <property type="entry name" value="Neurochondrin"/>
    <property type="match status" value="2"/>
</dbReference>
<keyword evidence="2" id="KW-1185">Reference proteome</keyword>
<gene>
    <name evidence="1" type="ORF">ACHHYP_08155</name>
</gene>
<dbReference type="InterPro" id="IPR008709">
    <property type="entry name" value="Neurochondrin"/>
</dbReference>
<reference evidence="1 2" key="1">
    <citation type="journal article" date="2014" name="Genome Biol. Evol.">
        <title>The secreted proteins of Achlya hypogyna and Thraustotheca clavata identify the ancestral oomycete secretome and reveal gene acquisitions by horizontal gene transfer.</title>
        <authorList>
            <person name="Misner I."/>
            <person name="Blouin N."/>
            <person name="Leonard G."/>
            <person name="Richards T.A."/>
            <person name="Lane C.E."/>
        </authorList>
    </citation>
    <scope>NUCLEOTIDE SEQUENCE [LARGE SCALE GENOMIC DNA]</scope>
    <source>
        <strain evidence="1 2">ATCC 48635</strain>
    </source>
</reference>
<dbReference type="OrthoDB" id="8186546at2759"/>
<dbReference type="Proteomes" id="UP000243579">
    <property type="component" value="Unassembled WGS sequence"/>
</dbReference>
<sequence length="617" mass="66300">MGASDEKLERCLAVLGGPTDEHKFAGLLMITKHLQDADAATLQEVRSRVLATTGVTFFLRLLHTKGCEDDALSPYRALALNLISSFCGDVKLAPEFAKESVVVDTLDALRLGVAGGNVAVVQDCHQVLQGLYVYSPVGRELLAQHRCSQVVIEAMRACCAVQPLDDSHEDVLHHLVALLRDDAQLWSALTPADTDAVVFCFGAIESASLAKVALQELLVEAPETIWTAAAVSSAAQGLFGAWPEAQHQSARRDTSLVLIDRLLSVVGGGWLLSEKGHQIVLVVQLAAIETKLLLDDAERAWIDDRVNDRAIEIVDGADDRLVRMIPVCYGILEVVVGWLAGPAAAELPAEAVAQLKDALCELFKVVAQFLTTARDFLATYTTAPPLDMVVYASVRVLGAWLAEDSDAIGADVVAILPFLLRYTPSAVVDDGASDADSDDEDEPPALVDPLHFLLPGLLQLTASDAAASAILDDEGGLARLLQFGAGVCANLAAGEDVVAVLTMCLGVHINLLLLGAPSFTARAQYQKTLPVFKKLLMLTCDAVAKDRGYDDDQYALLLHLINYCLLVMLGAPKEKTPSPEMTECLRWVAANPPAIEFEASYDLHELALHLTARYQDT</sequence>
<comment type="caution">
    <text evidence="1">The sequence shown here is derived from an EMBL/GenBank/DDBJ whole genome shotgun (WGS) entry which is preliminary data.</text>
</comment>
<dbReference type="AlphaFoldDB" id="A0A1V9ZLA1"/>